<proteinExistence type="predicted"/>
<evidence type="ECO:0008006" key="4">
    <source>
        <dbReference type="Google" id="ProtNLM"/>
    </source>
</evidence>
<evidence type="ECO:0000313" key="3">
    <source>
        <dbReference type="Proteomes" id="UP000321479"/>
    </source>
</evidence>
<keyword evidence="1" id="KW-0472">Membrane</keyword>
<dbReference type="AlphaFoldDB" id="A0A5B8UYQ7"/>
<keyword evidence="3" id="KW-1185">Reference proteome</keyword>
<dbReference type="EMBL" id="CP042436">
    <property type="protein sequence ID" value="QEC64078.1"/>
    <property type="molecule type" value="Genomic_DNA"/>
</dbReference>
<dbReference type="RefSeq" id="WP_147032651.1">
    <property type="nucleotide sequence ID" value="NZ_CP042436.1"/>
</dbReference>
<keyword evidence="1" id="KW-1133">Transmembrane helix</keyword>
<gene>
    <name evidence="2" type="ORF">FRZ54_16345</name>
</gene>
<dbReference type="OrthoDB" id="799028at2"/>
<dbReference type="KEGG" id="mgin:FRZ54_16345"/>
<reference evidence="2 3" key="1">
    <citation type="journal article" date="2017" name="Curr. Microbiol.">
        <title>Mucilaginibacter ginsenosidivorans sp. nov., Isolated from Soil of Ginseng Field.</title>
        <authorList>
            <person name="Kim M.M."/>
            <person name="Siddiqi M.Z."/>
            <person name="Im W.T."/>
        </authorList>
    </citation>
    <scope>NUCLEOTIDE SEQUENCE [LARGE SCALE GENOMIC DNA]</scope>
    <source>
        <strain evidence="2 3">Gsoil 3017</strain>
    </source>
</reference>
<sequence>MKTTSIFITLAGIAILITCLIYFRPALNVVDSDPMTINPKGGMTSEWPLFIGILTTFVGVIFFFISTNDKTAKK</sequence>
<protein>
    <recommendedName>
        <fullName evidence="4">DUF3955 domain-containing protein</fullName>
    </recommendedName>
</protein>
<dbReference type="Proteomes" id="UP000321479">
    <property type="component" value="Chromosome"/>
</dbReference>
<feature type="transmembrane region" description="Helical" evidence="1">
    <location>
        <begin position="7"/>
        <end position="27"/>
    </location>
</feature>
<organism evidence="2 3">
    <name type="scientific">Mucilaginibacter ginsenosidivorans</name>
    <dbReference type="NCBI Taxonomy" id="398053"/>
    <lineage>
        <taxon>Bacteria</taxon>
        <taxon>Pseudomonadati</taxon>
        <taxon>Bacteroidota</taxon>
        <taxon>Sphingobacteriia</taxon>
        <taxon>Sphingobacteriales</taxon>
        <taxon>Sphingobacteriaceae</taxon>
        <taxon>Mucilaginibacter</taxon>
    </lineage>
</organism>
<evidence type="ECO:0000256" key="1">
    <source>
        <dbReference type="SAM" id="Phobius"/>
    </source>
</evidence>
<feature type="transmembrane region" description="Helical" evidence="1">
    <location>
        <begin position="47"/>
        <end position="65"/>
    </location>
</feature>
<name>A0A5B8UYQ7_9SPHI</name>
<evidence type="ECO:0000313" key="2">
    <source>
        <dbReference type="EMBL" id="QEC64078.1"/>
    </source>
</evidence>
<keyword evidence="1" id="KW-0812">Transmembrane</keyword>
<accession>A0A5B8UYQ7</accession>